<keyword evidence="6" id="KW-0723">Serine/threonine-protein kinase</keyword>
<protein>
    <submittedName>
        <fullName evidence="6">Serine/threonine protein kinase</fullName>
    </submittedName>
</protein>
<dbReference type="Proteomes" id="UP000179769">
    <property type="component" value="Unassembled WGS sequence"/>
</dbReference>
<evidence type="ECO:0000256" key="3">
    <source>
        <dbReference type="ARBA" id="ARBA00022777"/>
    </source>
</evidence>
<dbReference type="Gene3D" id="1.10.510.10">
    <property type="entry name" value="Transferase(Phosphotransferase) domain 1"/>
    <property type="match status" value="1"/>
</dbReference>
<keyword evidence="4" id="KW-0067">ATP-binding</keyword>
<keyword evidence="3 6" id="KW-0418">Kinase</keyword>
<reference evidence="7" key="1">
    <citation type="submission" date="2016-07" db="EMBL/GenBank/DDBJ databases">
        <title>Frankia sp. NRRL B-16219 Genome sequencing.</title>
        <authorList>
            <person name="Ghodhbane-Gtari F."/>
            <person name="Swanson E."/>
            <person name="Gueddou A."/>
            <person name="Louati M."/>
            <person name="Nouioui I."/>
            <person name="Hezbri K."/>
            <person name="Abebe-Akele F."/>
            <person name="Simpson S."/>
            <person name="Morris K."/>
            <person name="Thomas K."/>
            <person name="Gtari M."/>
            <person name="Tisa L.S."/>
        </authorList>
    </citation>
    <scope>NUCLEOTIDE SEQUENCE [LARGE SCALE GENOMIC DNA]</scope>
    <source>
        <strain evidence="7">NRRL B-16219</strain>
    </source>
</reference>
<gene>
    <name evidence="6" type="ORF">BBK14_20180</name>
</gene>
<proteinExistence type="predicted"/>
<dbReference type="EMBL" id="MAXA01000220">
    <property type="protein sequence ID" value="OHV27572.1"/>
    <property type="molecule type" value="Genomic_DNA"/>
</dbReference>
<sequence>MVNFRAHEVNTGSAAGARADFEQMIAQLVDVFHPGARQVSANPGDGGIDVFHGRLDDRIVVWQSKYFMPQVAQAHHGQIRKSFASAQKNARAHGYRIDEWILCVPSSMDHPTTLWWDGWRRVQQAETSTKIDIWDETGLRSLLAKPPAAAVLAAYYPPPGGPRPPSPGAELGITVPPADAGAGALTPPRSVDRRPHAGETIRIAGCQCLLYGDPQEWRGGDAWVLRTGAAMVMSTPTRPAMFRQVLIRRPDPEAEAHAAAIDTQLRLLGRIGGRNGLPRLVDGRVGSTEAAVISVRPAGRTWREVFGPVNPARARPLDRVTATALLTVATRTAGVLSRLHETGHSHRALTPDGVTLPGPGDRPLIRDVGLAAVPRRPGEGPAEYRAPEQERLGFHGPEVGFRTDVYRLAAMIYHCLTGRPPAPGRSMPLRAFGLDVPDELEDALQAALDPDPARRPSRPDLLTPALRAGARHLARSVR</sequence>
<comment type="caution">
    <text evidence="6">The sequence shown here is derived from an EMBL/GenBank/DDBJ whole genome shotgun (WGS) entry which is preliminary data.</text>
</comment>
<dbReference type="PROSITE" id="PS50011">
    <property type="entry name" value="PROTEIN_KINASE_DOM"/>
    <property type="match status" value="1"/>
</dbReference>
<keyword evidence="2" id="KW-0547">Nucleotide-binding</keyword>
<dbReference type="AlphaFoldDB" id="A0A1S1Q379"/>
<keyword evidence="7" id="KW-1185">Reference proteome</keyword>
<organism evidence="6 7">
    <name type="scientific">Parafrankia soli</name>
    <dbReference type="NCBI Taxonomy" id="2599596"/>
    <lineage>
        <taxon>Bacteria</taxon>
        <taxon>Bacillati</taxon>
        <taxon>Actinomycetota</taxon>
        <taxon>Actinomycetes</taxon>
        <taxon>Frankiales</taxon>
        <taxon>Frankiaceae</taxon>
        <taxon>Parafrankia</taxon>
    </lineage>
</organism>
<evidence type="ECO:0000256" key="1">
    <source>
        <dbReference type="ARBA" id="ARBA00022679"/>
    </source>
</evidence>
<name>A0A1S1Q379_9ACTN</name>
<dbReference type="InterPro" id="IPR011009">
    <property type="entry name" value="Kinase-like_dom_sf"/>
</dbReference>
<dbReference type="GO" id="GO:0004674">
    <property type="term" value="F:protein serine/threonine kinase activity"/>
    <property type="evidence" value="ECO:0007669"/>
    <property type="project" value="UniProtKB-KW"/>
</dbReference>
<evidence type="ECO:0000256" key="2">
    <source>
        <dbReference type="ARBA" id="ARBA00022741"/>
    </source>
</evidence>
<dbReference type="GO" id="GO:0005524">
    <property type="term" value="F:ATP binding"/>
    <property type="evidence" value="ECO:0007669"/>
    <property type="project" value="UniProtKB-KW"/>
</dbReference>
<evidence type="ECO:0000259" key="5">
    <source>
        <dbReference type="PROSITE" id="PS50011"/>
    </source>
</evidence>
<evidence type="ECO:0000313" key="6">
    <source>
        <dbReference type="EMBL" id="OHV27572.1"/>
    </source>
</evidence>
<accession>A0A1S1Q379</accession>
<dbReference type="PANTHER" id="PTHR43289">
    <property type="entry name" value="MITOGEN-ACTIVATED PROTEIN KINASE KINASE KINASE 20-RELATED"/>
    <property type="match status" value="1"/>
</dbReference>
<feature type="domain" description="Protein kinase" evidence="5">
    <location>
        <begin position="210"/>
        <end position="466"/>
    </location>
</feature>
<dbReference type="InterPro" id="IPR000719">
    <property type="entry name" value="Prot_kinase_dom"/>
</dbReference>
<dbReference type="PANTHER" id="PTHR43289:SF34">
    <property type="entry name" value="SERINE_THREONINE-PROTEIN KINASE YBDM-RELATED"/>
    <property type="match status" value="1"/>
</dbReference>
<evidence type="ECO:0000313" key="7">
    <source>
        <dbReference type="Proteomes" id="UP000179769"/>
    </source>
</evidence>
<keyword evidence="1" id="KW-0808">Transferase</keyword>
<dbReference type="OrthoDB" id="7067242at2"/>
<evidence type="ECO:0000256" key="4">
    <source>
        <dbReference type="ARBA" id="ARBA00022840"/>
    </source>
</evidence>
<dbReference type="SUPFAM" id="SSF56112">
    <property type="entry name" value="Protein kinase-like (PK-like)"/>
    <property type="match status" value="1"/>
</dbReference>